<dbReference type="SUPFAM" id="SSF88633">
    <property type="entry name" value="Positive stranded ssRNA viruses"/>
    <property type="match status" value="3"/>
</dbReference>
<evidence type="ECO:0000259" key="1">
    <source>
        <dbReference type="Pfam" id="PF00915"/>
    </source>
</evidence>
<name>R4WCI9_RIPPE</name>
<dbReference type="AlphaFoldDB" id="R4WCI9"/>
<accession>R4WCI9</accession>
<dbReference type="InterPro" id="IPR029053">
    <property type="entry name" value="Viral_coat"/>
</dbReference>
<dbReference type="Gene3D" id="2.60.120.20">
    <property type="match status" value="3"/>
</dbReference>
<dbReference type="InterPro" id="IPR004005">
    <property type="entry name" value="Calicivirus_coat"/>
</dbReference>
<organism evidence="3">
    <name type="scientific">Riptortus pedestris</name>
    <name type="common">Bean bug</name>
    <dbReference type="NCBI Taxonomy" id="329032"/>
    <lineage>
        <taxon>Eukaryota</taxon>
        <taxon>Metazoa</taxon>
        <taxon>Ecdysozoa</taxon>
        <taxon>Arthropoda</taxon>
        <taxon>Hexapoda</taxon>
        <taxon>Insecta</taxon>
        <taxon>Pterygota</taxon>
        <taxon>Neoptera</taxon>
        <taxon>Paraneoptera</taxon>
        <taxon>Hemiptera</taxon>
        <taxon>Heteroptera</taxon>
        <taxon>Panheteroptera</taxon>
        <taxon>Pentatomomorpha</taxon>
        <taxon>Coreoidea</taxon>
        <taxon>Alydidae</taxon>
        <taxon>Riptortus</taxon>
    </lineage>
</organism>
<dbReference type="EMBL" id="AK416908">
    <property type="protein sequence ID" value="BAN20123.1"/>
    <property type="molecule type" value="mRNA"/>
</dbReference>
<dbReference type="Pfam" id="PF08762">
    <property type="entry name" value="CRPV_capsid"/>
    <property type="match status" value="1"/>
</dbReference>
<reference evidence="3" key="1">
    <citation type="journal article" date="2013" name="PLoS ONE">
        <title>Gene expression in gut symbiotic organ of stinkbug affected by extracellular bacterial symbiont.</title>
        <authorList>
            <person name="Futahashi R."/>
            <person name="Tanaka K."/>
            <person name="Tanahashi M."/>
            <person name="Nikoh N."/>
            <person name="Kikuchi Y."/>
            <person name="Lee B.L."/>
            <person name="Fukatsu T."/>
        </authorList>
    </citation>
    <scope>NUCLEOTIDE SEQUENCE</scope>
    <source>
        <tissue evidence="3">Midgut</tissue>
    </source>
</reference>
<dbReference type="InterPro" id="IPR014872">
    <property type="entry name" value="Dicistrovirus_capsid-polyPr_C"/>
</dbReference>
<protein>
    <submittedName>
        <fullName evidence="3">Unkown protein</fullName>
    </submittedName>
</protein>
<dbReference type="InterPro" id="IPR033703">
    <property type="entry name" value="Rhv-like"/>
</dbReference>
<dbReference type="Pfam" id="PF00915">
    <property type="entry name" value="Calici_coat"/>
    <property type="match status" value="1"/>
</dbReference>
<evidence type="ECO:0000259" key="2">
    <source>
        <dbReference type="Pfam" id="PF08762"/>
    </source>
</evidence>
<sequence>MTVKVVANVNKFMVGQLMVAWYYLHNEDAGFKYRQSTYSKSQMLHAVIDAGSSNSVELCIPYKNYRPWLHIAKDDTLGNNAVLGQLAIKVLSQLSVPSTVYNSASVSIYVKFNNANFMGVIPRDIGVGAEGEMMAMLTTMAAGYLMQQMADKNRDKPPVQLPPTHMTPMSSSSLGVGTGCSEPLQAMRLDARGQVPHPDMGDTMMDLYQIAQQKALFTTFSWTNTHNAGSKLWSVPVSPTLPLESFHSETLFTTADKSKTVYGYAVPPVSIVGGMMTYWRGSLVFDFSVVGSQYHTGRLLAVFVPMNVDTITLAQAQALPYVVYDIHDERTFSFTTPYISDKPWWPCGYQNGQVDVTPGIGRLFILVLNELIPMDNVAKELQILVYVGAHESMEFAIPRQPTWGLPWNFKYSPSGYVHARPGYSPWYAGTWRNIYGGKTLCLRYGAVSDHVAQFDGLSSGIAGTNGGWFYYTLDENDPNYRTNSKIKINGKDELLLGNIALVPIDVSDGYGLIYLFCCDPGRLNIGPGTPFHKAYDGKEKVDSQYGIWWESESSDYVTGDPVLKQHMVSNSKIRDSGWVVVDTPKAPAQIQICEPSPLVSSTTSGSLLFGEKFNDLKDYSRRYEPLFRVKTTDQQNDNNRSEFSFDCLPAGNALYNDVAFSRFSRDGGQTLAASGFRFYRGSMNYKIFCDTFSSSIWLEHRPDRMFNSKGIRRIALSTWDASQMKDYASVYSPTSVNRTMTINVPFYQAGSLGLLQEPVKEASEYAKRAYTLGELVVHIQRDGMTKK</sequence>
<evidence type="ECO:0000313" key="3">
    <source>
        <dbReference type="EMBL" id="BAN20123.1"/>
    </source>
</evidence>
<feature type="domain" description="Calicivirus coat protein" evidence="1">
    <location>
        <begin position="271"/>
        <end position="373"/>
    </location>
</feature>
<dbReference type="CDD" id="cd00205">
    <property type="entry name" value="rhv_like"/>
    <property type="match status" value="2"/>
</dbReference>
<feature type="domain" description="Dicistrovirus capsid-polyprotein C-terminal" evidence="2">
    <location>
        <begin position="608"/>
        <end position="748"/>
    </location>
</feature>
<proteinExistence type="evidence at transcript level"/>